<keyword evidence="2" id="KW-1185">Reference proteome</keyword>
<comment type="caution">
    <text evidence="1">The sequence shown here is derived from an EMBL/GenBank/DDBJ whole genome shotgun (WGS) entry which is preliminary data.</text>
</comment>
<gene>
    <name evidence="1" type="ORF">METUNv1_00531</name>
</gene>
<dbReference type="RefSeq" id="WP_008058547.1">
    <property type="nucleotide sequence ID" value="NZ_AFHG01000029.1"/>
</dbReference>
<sequence length="91" mass="10361">MSLDQMRRGFPDAVRELRAVHDWTDADIADLREAVAKAVKAGQHLDLWAAWLGDYAQHARDRSAMVRRLEVEAAALAREANARLQPWRRVA</sequence>
<evidence type="ECO:0000313" key="2">
    <source>
        <dbReference type="Proteomes" id="UP000005019"/>
    </source>
</evidence>
<dbReference type="AlphaFoldDB" id="F5R895"/>
<proteinExistence type="predicted"/>
<organism evidence="1 2">
    <name type="scientific">Methyloversatilis universalis (strain ATCC BAA-1314 / DSM 25237 / JCM 13912 / CCUG 52030 / FAM5)</name>
    <dbReference type="NCBI Taxonomy" id="1000565"/>
    <lineage>
        <taxon>Bacteria</taxon>
        <taxon>Pseudomonadati</taxon>
        <taxon>Pseudomonadota</taxon>
        <taxon>Betaproteobacteria</taxon>
        <taxon>Nitrosomonadales</taxon>
        <taxon>Sterolibacteriaceae</taxon>
        <taxon>Methyloversatilis</taxon>
    </lineage>
</organism>
<reference evidence="1 2" key="1">
    <citation type="journal article" date="2011" name="J. Bacteriol.">
        <title>Genome sequence of Methyloversatilis universalis FAM5T, a methylotrophic representative of the order Rhodocyclales.</title>
        <authorList>
            <person name="Kittichotirat W."/>
            <person name="Good N.M."/>
            <person name="Hall R."/>
            <person name="Bringel F."/>
            <person name="Lajus A."/>
            <person name="Medigue C."/>
            <person name="Smalley N.E."/>
            <person name="Beck D."/>
            <person name="Bumgarner R."/>
            <person name="Vuilleumier S."/>
            <person name="Kalyuzhnaya M.G."/>
        </authorList>
    </citation>
    <scope>NUCLEOTIDE SEQUENCE [LARGE SCALE GENOMIC DNA]</scope>
    <source>
        <strain evidence="2">ATCC BAA-1314 / JCM 13912 / FAM5</strain>
    </source>
</reference>
<dbReference type="STRING" id="1000565.METUNv1_00531"/>
<name>F5R895_METUF</name>
<accession>F5R895</accession>
<evidence type="ECO:0000313" key="1">
    <source>
        <dbReference type="EMBL" id="EGK73353.1"/>
    </source>
</evidence>
<dbReference type="EMBL" id="AFHG01000029">
    <property type="protein sequence ID" value="EGK73353.1"/>
    <property type="molecule type" value="Genomic_DNA"/>
</dbReference>
<protein>
    <submittedName>
        <fullName evidence="1">Uncharacterized protein</fullName>
    </submittedName>
</protein>
<dbReference type="Proteomes" id="UP000005019">
    <property type="component" value="Unassembled WGS sequence"/>
</dbReference>